<keyword evidence="4" id="KW-1185">Reference proteome</keyword>
<evidence type="ECO:0000256" key="1">
    <source>
        <dbReference type="ARBA" id="ARBA00022679"/>
    </source>
</evidence>
<proteinExistence type="predicted"/>
<dbReference type="RefSeq" id="WP_230096375.1">
    <property type="nucleotide sequence ID" value="NZ_CAKKNS010000002.1"/>
</dbReference>
<dbReference type="InterPro" id="IPR000182">
    <property type="entry name" value="GNAT_dom"/>
</dbReference>
<comment type="caution">
    <text evidence="3">The sequence shown here is derived from an EMBL/GenBank/DDBJ whole genome shotgun (WGS) entry which is preliminary data.</text>
</comment>
<dbReference type="PANTHER" id="PTHR13947:SF37">
    <property type="entry name" value="LD18367P"/>
    <property type="match status" value="1"/>
</dbReference>
<dbReference type="Gene3D" id="3.40.630.30">
    <property type="match status" value="1"/>
</dbReference>
<reference evidence="3 4" key="1">
    <citation type="submission" date="2021-11" db="EMBL/GenBank/DDBJ databases">
        <authorList>
            <person name="Depoorter E."/>
        </authorList>
    </citation>
    <scope>NUCLEOTIDE SEQUENCE [LARGE SCALE GENOMIC DNA]</scope>
    <source>
        <strain evidence="3 4">LMG 24289</strain>
    </source>
</reference>
<evidence type="ECO:0000313" key="4">
    <source>
        <dbReference type="Proteomes" id="UP000789707"/>
    </source>
</evidence>
<dbReference type="SUPFAM" id="SSF55729">
    <property type="entry name" value="Acyl-CoA N-acyltransferases (Nat)"/>
    <property type="match status" value="1"/>
</dbReference>
<dbReference type="InterPro" id="IPR016181">
    <property type="entry name" value="Acyl_CoA_acyltransferase"/>
</dbReference>
<name>A0ABN8BEX3_9LACO</name>
<gene>
    <name evidence="3" type="ORF">WFA24289_00607</name>
</gene>
<evidence type="ECO:0000259" key="2">
    <source>
        <dbReference type="PROSITE" id="PS51186"/>
    </source>
</evidence>
<evidence type="ECO:0000313" key="3">
    <source>
        <dbReference type="EMBL" id="CAH0416305.1"/>
    </source>
</evidence>
<accession>A0ABN8BEX3</accession>
<sequence>MIIREARITDQDAISQLILTIINQMELPELQMMTDSEKIKLITSAYDLAKLLPYTSFVVAEIDNKVTGVSYSYAYDVEMQTHTDILAGTKGIDLHPNQEAWPNEWYLEMLSVDTNYRGHGIGKALMAASETIAKQQGFLNISLNVDNENPRAEKLYQLQGYQTEKEILIGQHAYKHMLKTLK</sequence>
<dbReference type="Pfam" id="PF00583">
    <property type="entry name" value="Acetyltransf_1"/>
    <property type="match status" value="1"/>
</dbReference>
<feature type="domain" description="N-acetyltransferase" evidence="2">
    <location>
        <begin position="1"/>
        <end position="182"/>
    </location>
</feature>
<dbReference type="PANTHER" id="PTHR13947">
    <property type="entry name" value="GNAT FAMILY N-ACETYLTRANSFERASE"/>
    <property type="match status" value="1"/>
</dbReference>
<dbReference type="PROSITE" id="PS51186">
    <property type="entry name" value="GNAT"/>
    <property type="match status" value="1"/>
</dbReference>
<dbReference type="InterPro" id="IPR050769">
    <property type="entry name" value="NAT_camello-type"/>
</dbReference>
<organism evidence="3 4">
    <name type="scientific">Periweissella fabaria</name>
    <dbReference type="NCBI Taxonomy" id="546157"/>
    <lineage>
        <taxon>Bacteria</taxon>
        <taxon>Bacillati</taxon>
        <taxon>Bacillota</taxon>
        <taxon>Bacilli</taxon>
        <taxon>Lactobacillales</taxon>
        <taxon>Lactobacillaceae</taxon>
        <taxon>Periweissella</taxon>
    </lineage>
</organism>
<dbReference type="Proteomes" id="UP000789707">
    <property type="component" value="Unassembled WGS sequence"/>
</dbReference>
<dbReference type="CDD" id="cd04301">
    <property type="entry name" value="NAT_SF"/>
    <property type="match status" value="1"/>
</dbReference>
<keyword evidence="1" id="KW-0808">Transferase</keyword>
<protein>
    <recommendedName>
        <fullName evidence="2">N-acetyltransferase domain-containing protein</fullName>
    </recommendedName>
</protein>
<dbReference type="EMBL" id="CAKKNS010000002">
    <property type="protein sequence ID" value="CAH0416305.1"/>
    <property type="molecule type" value="Genomic_DNA"/>
</dbReference>